<evidence type="ECO:0000313" key="2">
    <source>
        <dbReference type="Proteomes" id="UP000239425"/>
    </source>
</evidence>
<name>A0A2S5R7P8_9PROT</name>
<accession>A0A2S5R7P8</accession>
<dbReference type="EMBL" id="PHHC01000108">
    <property type="protein sequence ID" value="PPE03369.1"/>
    <property type="molecule type" value="Genomic_DNA"/>
</dbReference>
<sequence length="77" mass="8824">MSARNKGSEVVLKKGVLVRRHASFFLRREAVKHSKTYRAGKDTLDCMVLQRTHDKSKTKPTGIEKQNQGLLIELPKY</sequence>
<protein>
    <submittedName>
        <fullName evidence="1">Uncharacterized protein</fullName>
    </submittedName>
</protein>
<reference evidence="1 2" key="1">
    <citation type="submission" date="2017-11" db="EMBL/GenBank/DDBJ databases">
        <title>Comparative genomic analysis of Holospora spp., intranuclear symbionts of paramecia.</title>
        <authorList>
            <person name="Garushyants S.K."/>
            <person name="Beliavskaya A."/>
            <person name="Malko D.B."/>
            <person name="Logacheva M.D."/>
            <person name="Rautian M.S."/>
            <person name="Gelfand M.S."/>
        </authorList>
    </citation>
    <scope>NUCLEOTIDE SEQUENCE [LARGE SCALE GENOMIC DNA]</scope>
    <source>
        <strain evidence="2">02AZ16</strain>
    </source>
</reference>
<dbReference type="Proteomes" id="UP000239425">
    <property type="component" value="Unassembled WGS sequence"/>
</dbReference>
<gene>
    <name evidence="1" type="ORF">HCUR_01202</name>
</gene>
<evidence type="ECO:0000313" key="1">
    <source>
        <dbReference type="EMBL" id="PPE03369.1"/>
    </source>
</evidence>
<proteinExistence type="predicted"/>
<dbReference type="RefSeq" id="WP_104207148.1">
    <property type="nucleotide sequence ID" value="NZ_PHHC01000108.1"/>
</dbReference>
<dbReference type="AlphaFoldDB" id="A0A2S5R7P8"/>
<comment type="caution">
    <text evidence="1">The sequence shown here is derived from an EMBL/GenBank/DDBJ whole genome shotgun (WGS) entry which is preliminary data.</text>
</comment>
<keyword evidence="2" id="KW-1185">Reference proteome</keyword>
<organism evidence="1 2">
    <name type="scientific">Holospora curviuscula</name>
    <dbReference type="NCBI Taxonomy" id="1082868"/>
    <lineage>
        <taxon>Bacteria</taxon>
        <taxon>Pseudomonadati</taxon>
        <taxon>Pseudomonadota</taxon>
        <taxon>Alphaproteobacteria</taxon>
        <taxon>Holosporales</taxon>
        <taxon>Holosporaceae</taxon>
        <taxon>Holospora</taxon>
    </lineage>
</organism>